<dbReference type="AlphaFoldDB" id="A0A3P1BE55"/>
<dbReference type="OrthoDB" id="1550506at2"/>
<comment type="caution">
    <text evidence="1">The sequence shown here is derived from an EMBL/GenBank/DDBJ whole genome shotgun (WGS) entry which is preliminary data.</text>
</comment>
<sequence length="268" mass="29330">MAVLDDDSVLVSEFARGVIRDVTKGGDYSDTNKDVFVSGMKHPGGITQLKNKRIIAADSGTGKVYDISAGGNAGDYTKIFEGISHPYGVIEFRNKLYTSFSNNEMSGIAQIEEGQIFDFKTHAYVFGFPVVLTLEPYRSLAGCGGSWSTAVLDDKLMFSHAALGAIYDVSEGGSYDQYRNSLYAWGLNLPLGMTIDPINRQLFVCERGNGDIKIINIHGGYSRFAQPLVTGFKDCSCIRFIKDGSIAYVCDRAVGTVYKLTFDLHKIS</sequence>
<proteinExistence type="predicted"/>
<organism evidence="1 2">
    <name type="scientific">Larkinella rosea</name>
    <dbReference type="NCBI Taxonomy" id="2025312"/>
    <lineage>
        <taxon>Bacteria</taxon>
        <taxon>Pseudomonadati</taxon>
        <taxon>Bacteroidota</taxon>
        <taxon>Cytophagia</taxon>
        <taxon>Cytophagales</taxon>
        <taxon>Spirosomataceae</taxon>
        <taxon>Larkinella</taxon>
    </lineage>
</organism>
<dbReference type="Proteomes" id="UP000271925">
    <property type="component" value="Unassembled WGS sequence"/>
</dbReference>
<dbReference type="InterPro" id="IPR011042">
    <property type="entry name" value="6-blade_b-propeller_TolB-like"/>
</dbReference>
<name>A0A3P1BE55_9BACT</name>
<protein>
    <submittedName>
        <fullName evidence="1">Uncharacterized protein</fullName>
    </submittedName>
</protein>
<accession>A0A3P1BE55</accession>
<dbReference type="SUPFAM" id="SSF63829">
    <property type="entry name" value="Calcium-dependent phosphotriesterase"/>
    <property type="match status" value="1"/>
</dbReference>
<evidence type="ECO:0000313" key="1">
    <source>
        <dbReference type="EMBL" id="RRA99225.1"/>
    </source>
</evidence>
<dbReference type="EMBL" id="RQJO01000015">
    <property type="protein sequence ID" value="RRA99225.1"/>
    <property type="molecule type" value="Genomic_DNA"/>
</dbReference>
<keyword evidence="2" id="KW-1185">Reference proteome</keyword>
<gene>
    <name evidence="1" type="ORF">EHT25_26900</name>
</gene>
<dbReference type="Gene3D" id="2.120.10.30">
    <property type="entry name" value="TolB, C-terminal domain"/>
    <property type="match status" value="1"/>
</dbReference>
<evidence type="ECO:0000313" key="2">
    <source>
        <dbReference type="Proteomes" id="UP000271925"/>
    </source>
</evidence>
<reference evidence="1 2" key="1">
    <citation type="submission" date="2018-11" db="EMBL/GenBank/DDBJ databases">
        <authorList>
            <person name="Zhou Z."/>
            <person name="Wang G."/>
        </authorList>
    </citation>
    <scope>NUCLEOTIDE SEQUENCE [LARGE SCALE GENOMIC DNA]</scope>
    <source>
        <strain evidence="1 2">KCTC52004</strain>
    </source>
</reference>